<keyword evidence="1" id="KW-0812">Transmembrane</keyword>
<keyword evidence="1" id="KW-0472">Membrane</keyword>
<keyword evidence="3" id="KW-1185">Reference proteome</keyword>
<gene>
    <name evidence="2" type="ORF">QLX08_005748</name>
</gene>
<evidence type="ECO:0000256" key="1">
    <source>
        <dbReference type="SAM" id="Phobius"/>
    </source>
</evidence>
<evidence type="ECO:0000313" key="3">
    <source>
        <dbReference type="Proteomes" id="UP001432146"/>
    </source>
</evidence>
<accession>A0AAW0ZWJ8</accession>
<sequence length="206" mass="22399">MVDLSDGFDGLIEHGFSNVVFVIPAVIVIGLAASINQRLIVVAEGVLTSIEFLIEAKNLSRMWIILASLLAVALVNADDAASVVPEASSDATVPPPDVEPGFEGKLPTAEQLLEMLDSMSGMSDEEKSSLKEDLLKNIRVRGGLPQAGDQSIPGSNLTTQTVVLLSLLSVVALIFVFFVYKLFRCLSERQTKREEKKKNKQMKKKK</sequence>
<dbReference type="AlphaFoldDB" id="A0AAW0ZWJ8"/>
<name>A0AAW0ZWJ8_9HYME</name>
<dbReference type="Proteomes" id="UP001432146">
    <property type="component" value="Unassembled WGS sequence"/>
</dbReference>
<dbReference type="EMBL" id="JAWNGG020000099">
    <property type="protein sequence ID" value="KAK9302137.1"/>
    <property type="molecule type" value="Genomic_DNA"/>
</dbReference>
<organism evidence="2 3">
    <name type="scientific">Tetragonisca angustula</name>
    <dbReference type="NCBI Taxonomy" id="166442"/>
    <lineage>
        <taxon>Eukaryota</taxon>
        <taxon>Metazoa</taxon>
        <taxon>Ecdysozoa</taxon>
        <taxon>Arthropoda</taxon>
        <taxon>Hexapoda</taxon>
        <taxon>Insecta</taxon>
        <taxon>Pterygota</taxon>
        <taxon>Neoptera</taxon>
        <taxon>Endopterygota</taxon>
        <taxon>Hymenoptera</taxon>
        <taxon>Apocrita</taxon>
        <taxon>Aculeata</taxon>
        <taxon>Apoidea</taxon>
        <taxon>Anthophila</taxon>
        <taxon>Apidae</taxon>
        <taxon>Tetragonisca</taxon>
    </lineage>
</organism>
<evidence type="ECO:0000313" key="2">
    <source>
        <dbReference type="EMBL" id="KAK9302137.1"/>
    </source>
</evidence>
<reference evidence="2 3" key="1">
    <citation type="submission" date="2024-05" db="EMBL/GenBank/DDBJ databases">
        <title>The nuclear and mitochondrial genome assemblies of Tetragonisca angustula (Apidae: Meliponini), a tiny yet remarkable pollinator in the Neotropics.</title>
        <authorList>
            <person name="Ferrari R."/>
            <person name="Ricardo P.C."/>
            <person name="Dias F.C."/>
            <person name="Araujo N.S."/>
            <person name="Soares D.O."/>
            <person name="Zhou Q.-S."/>
            <person name="Zhu C.-D."/>
            <person name="Coutinho L."/>
            <person name="Airas M.C."/>
            <person name="Batista T.M."/>
        </authorList>
    </citation>
    <scope>NUCLEOTIDE SEQUENCE [LARGE SCALE GENOMIC DNA]</scope>
    <source>
        <strain evidence="2">ASF017062</strain>
        <tissue evidence="2">Abdomen</tissue>
    </source>
</reference>
<comment type="caution">
    <text evidence="2">The sequence shown here is derived from an EMBL/GenBank/DDBJ whole genome shotgun (WGS) entry which is preliminary data.</text>
</comment>
<protein>
    <submittedName>
        <fullName evidence="2">Uncharacterized protein</fullName>
    </submittedName>
</protein>
<feature type="transmembrane region" description="Helical" evidence="1">
    <location>
        <begin position="59"/>
        <end position="77"/>
    </location>
</feature>
<feature type="transmembrane region" description="Helical" evidence="1">
    <location>
        <begin position="162"/>
        <end position="183"/>
    </location>
</feature>
<keyword evidence="1" id="KW-1133">Transmembrane helix</keyword>
<feature type="transmembrane region" description="Helical" evidence="1">
    <location>
        <begin position="20"/>
        <end position="47"/>
    </location>
</feature>
<proteinExistence type="predicted"/>